<organism evidence="2 3">
    <name type="scientific">Punica granatum</name>
    <name type="common">Pomegranate</name>
    <dbReference type="NCBI Taxonomy" id="22663"/>
    <lineage>
        <taxon>Eukaryota</taxon>
        <taxon>Viridiplantae</taxon>
        <taxon>Streptophyta</taxon>
        <taxon>Embryophyta</taxon>
        <taxon>Tracheophyta</taxon>
        <taxon>Spermatophyta</taxon>
        <taxon>Magnoliopsida</taxon>
        <taxon>eudicotyledons</taxon>
        <taxon>Gunneridae</taxon>
        <taxon>Pentapetalae</taxon>
        <taxon>rosids</taxon>
        <taxon>malvids</taxon>
        <taxon>Myrtales</taxon>
        <taxon>Lythraceae</taxon>
        <taxon>Punica</taxon>
    </lineage>
</organism>
<comment type="caution">
    <text evidence="2">The sequence shown here is derived from an EMBL/GenBank/DDBJ whole genome shotgun (WGS) entry which is preliminary data.</text>
</comment>
<dbReference type="Proteomes" id="UP000233551">
    <property type="component" value="Unassembled WGS sequence"/>
</dbReference>
<keyword evidence="3" id="KW-1185">Reference proteome</keyword>
<protein>
    <submittedName>
        <fullName evidence="2">Uncharacterized protein</fullName>
    </submittedName>
</protein>
<evidence type="ECO:0000256" key="1">
    <source>
        <dbReference type="SAM" id="MobiDB-lite"/>
    </source>
</evidence>
<feature type="region of interest" description="Disordered" evidence="1">
    <location>
        <begin position="100"/>
        <end position="119"/>
    </location>
</feature>
<reference evidence="2 3" key="1">
    <citation type="submission" date="2017-11" db="EMBL/GenBank/DDBJ databases">
        <title>De-novo sequencing of pomegranate (Punica granatum L.) genome.</title>
        <authorList>
            <person name="Akparov Z."/>
            <person name="Amiraslanov A."/>
            <person name="Hajiyeva S."/>
            <person name="Abbasov M."/>
            <person name="Kaur K."/>
            <person name="Hamwieh A."/>
            <person name="Solovyev V."/>
            <person name="Salamov A."/>
            <person name="Braich B."/>
            <person name="Kosarev P."/>
            <person name="Mahmoud A."/>
            <person name="Hajiyev E."/>
            <person name="Babayeva S."/>
            <person name="Izzatullayeva V."/>
            <person name="Mammadov A."/>
            <person name="Mammadov A."/>
            <person name="Sharifova S."/>
            <person name="Ojaghi J."/>
            <person name="Eynullazada K."/>
            <person name="Bayramov B."/>
            <person name="Abdulazimova A."/>
            <person name="Shahmuradov I."/>
        </authorList>
    </citation>
    <scope>NUCLEOTIDE SEQUENCE [LARGE SCALE GENOMIC DNA]</scope>
    <source>
        <strain evidence="3">cv. AG2017</strain>
        <tissue evidence="2">Leaf</tissue>
    </source>
</reference>
<dbReference type="EMBL" id="PGOL01001890">
    <property type="protein sequence ID" value="PKI52871.1"/>
    <property type="molecule type" value="Genomic_DNA"/>
</dbReference>
<sequence>MEMIARGSKRPGLELSPDPRNPKRRRVELDVCLDESGFKRDCSTLYLHDVANGTESPAHPQIICISNDDKDGSGGGNAARPEGNKDFKLFGVVLRVEDTMEKPRSQPQVDRTKPPDHLETICNGECGRKTGNQYYEPLFTLLKTKDQTEESRSSLRFQSKEPESFVEIDFMGLKPQPFLEFDFLRRFQSEEQEPIVEINFLGLKPEPQPLGEIDFLGLKRKPFAEFDFLGLKPDPLSVLCPTCYVPSRRFHDYYGLAEVGVMKLDSRLVFPTDIDPNVAATPAASTYSSNKNTVHREEVVRTIPVGMETSESRMPKIEPWGMEGQGDNFSHMRQYDRLVC</sequence>
<proteinExistence type="predicted"/>
<dbReference type="AlphaFoldDB" id="A0A2I0J9D7"/>
<evidence type="ECO:0000313" key="3">
    <source>
        <dbReference type="Proteomes" id="UP000233551"/>
    </source>
</evidence>
<evidence type="ECO:0000313" key="2">
    <source>
        <dbReference type="EMBL" id="PKI52871.1"/>
    </source>
</evidence>
<feature type="region of interest" description="Disordered" evidence="1">
    <location>
        <begin position="1"/>
        <end position="26"/>
    </location>
</feature>
<accession>A0A2I0J9D7</accession>
<name>A0A2I0J9D7_PUNGR</name>
<gene>
    <name evidence="2" type="ORF">CRG98_026702</name>
</gene>